<dbReference type="InterPro" id="IPR000412">
    <property type="entry name" value="ABC_2_transport"/>
</dbReference>
<dbReference type="RefSeq" id="WP_136427383.1">
    <property type="nucleotide sequence ID" value="NZ_SSSM01000004.1"/>
</dbReference>
<keyword evidence="4 6" id="KW-0472">Membrane</keyword>
<name>A0A4S4FLL3_9MICO</name>
<keyword evidence="3 6" id="KW-1133">Transmembrane helix</keyword>
<dbReference type="PROSITE" id="PS51012">
    <property type="entry name" value="ABC_TM2"/>
    <property type="match status" value="1"/>
</dbReference>
<dbReference type="GO" id="GO:0046677">
    <property type="term" value="P:response to antibiotic"/>
    <property type="evidence" value="ECO:0007669"/>
    <property type="project" value="UniProtKB-KW"/>
</dbReference>
<dbReference type="InterPro" id="IPR052902">
    <property type="entry name" value="ABC-2_transporter"/>
</dbReference>
<feature type="transmembrane region" description="Helical" evidence="6">
    <location>
        <begin position="165"/>
        <end position="186"/>
    </location>
</feature>
<accession>A0A4S4FLL3</accession>
<evidence type="ECO:0000256" key="6">
    <source>
        <dbReference type="SAM" id="Phobius"/>
    </source>
</evidence>
<feature type="transmembrane region" description="Helical" evidence="6">
    <location>
        <begin position="43"/>
        <end position="62"/>
    </location>
</feature>
<evidence type="ECO:0000256" key="2">
    <source>
        <dbReference type="ARBA" id="ARBA00022692"/>
    </source>
</evidence>
<dbReference type="GO" id="GO:0140359">
    <property type="term" value="F:ABC-type transporter activity"/>
    <property type="evidence" value="ECO:0007669"/>
    <property type="project" value="InterPro"/>
</dbReference>
<keyword evidence="9" id="KW-1185">Reference proteome</keyword>
<keyword evidence="2 6" id="KW-0812">Transmembrane</keyword>
<dbReference type="AlphaFoldDB" id="A0A4S4FLL3"/>
<dbReference type="OrthoDB" id="9786643at2"/>
<evidence type="ECO:0000259" key="7">
    <source>
        <dbReference type="PROSITE" id="PS51012"/>
    </source>
</evidence>
<proteinExistence type="predicted"/>
<dbReference type="Pfam" id="PF12698">
    <property type="entry name" value="ABC2_membrane_3"/>
    <property type="match status" value="1"/>
</dbReference>
<dbReference type="EMBL" id="SSSM01000004">
    <property type="protein sequence ID" value="THG30974.1"/>
    <property type="molecule type" value="Genomic_DNA"/>
</dbReference>
<dbReference type="PANTHER" id="PTHR43027">
    <property type="entry name" value="DOXORUBICIN RESISTANCE ABC TRANSPORTER PERMEASE PROTEIN DRRC-RELATED"/>
    <property type="match status" value="1"/>
</dbReference>
<feature type="transmembrane region" description="Helical" evidence="6">
    <location>
        <begin position="257"/>
        <end position="277"/>
    </location>
</feature>
<keyword evidence="5" id="KW-0046">Antibiotic resistance</keyword>
<dbReference type="PIRSF" id="PIRSF006648">
    <property type="entry name" value="DrrB"/>
    <property type="match status" value="1"/>
</dbReference>
<reference evidence="8 9" key="1">
    <citation type="submission" date="2019-04" db="EMBL/GenBank/DDBJ databases">
        <authorList>
            <person name="Jiang L."/>
        </authorList>
    </citation>
    <scope>NUCLEOTIDE SEQUENCE [LARGE SCALE GENOMIC DNA]</scope>
    <source>
        <strain evidence="8 9">YIM 131853</strain>
    </source>
</reference>
<evidence type="ECO:0000256" key="3">
    <source>
        <dbReference type="ARBA" id="ARBA00022989"/>
    </source>
</evidence>
<protein>
    <submittedName>
        <fullName evidence="8">ABC transporter permease</fullName>
    </submittedName>
</protein>
<evidence type="ECO:0000313" key="9">
    <source>
        <dbReference type="Proteomes" id="UP000309133"/>
    </source>
</evidence>
<organism evidence="8 9">
    <name type="scientific">Naasia lichenicola</name>
    <dbReference type="NCBI Taxonomy" id="2565933"/>
    <lineage>
        <taxon>Bacteria</taxon>
        <taxon>Bacillati</taxon>
        <taxon>Actinomycetota</taxon>
        <taxon>Actinomycetes</taxon>
        <taxon>Micrococcales</taxon>
        <taxon>Microbacteriaceae</taxon>
        <taxon>Naasia</taxon>
    </lineage>
</organism>
<evidence type="ECO:0000256" key="1">
    <source>
        <dbReference type="ARBA" id="ARBA00004141"/>
    </source>
</evidence>
<feature type="domain" description="ABC transmembrane type-2" evidence="7">
    <location>
        <begin position="42"/>
        <end position="285"/>
    </location>
</feature>
<dbReference type="Proteomes" id="UP000309133">
    <property type="component" value="Unassembled WGS sequence"/>
</dbReference>
<feature type="transmembrane region" description="Helical" evidence="6">
    <location>
        <begin position="82"/>
        <end position="103"/>
    </location>
</feature>
<comment type="caution">
    <text evidence="8">The sequence shown here is derived from an EMBL/GenBank/DDBJ whole genome shotgun (WGS) entry which is preliminary data.</text>
</comment>
<feature type="transmembrane region" description="Helical" evidence="6">
    <location>
        <begin position="198"/>
        <end position="224"/>
    </location>
</feature>
<evidence type="ECO:0000313" key="8">
    <source>
        <dbReference type="EMBL" id="THG30974.1"/>
    </source>
</evidence>
<gene>
    <name evidence="8" type="ORF">E6C64_10230</name>
</gene>
<evidence type="ECO:0000256" key="5">
    <source>
        <dbReference type="ARBA" id="ARBA00023251"/>
    </source>
</evidence>
<comment type="subcellular location">
    <subcellularLocation>
        <location evidence="1">Membrane</location>
        <topology evidence="1">Multi-pass membrane protein</topology>
    </subcellularLocation>
</comment>
<dbReference type="InterPro" id="IPR013525">
    <property type="entry name" value="ABC2_TM"/>
</dbReference>
<feature type="transmembrane region" description="Helical" evidence="6">
    <location>
        <begin position="124"/>
        <end position="153"/>
    </location>
</feature>
<dbReference type="PANTHER" id="PTHR43027:SF2">
    <property type="entry name" value="TRANSPORT PERMEASE PROTEIN"/>
    <property type="match status" value="1"/>
</dbReference>
<evidence type="ECO:0000256" key="4">
    <source>
        <dbReference type="ARBA" id="ARBA00023136"/>
    </source>
</evidence>
<sequence length="289" mass="30745">MTALAPAASPARTPLGSSIARTLRLGVLRAGYEIRVYFRQADAIFFTFLFPVLLFGIFSVAFSGQGNIGTAPDGSGGISQGAYYLPGMAAAGILLSGVQNLGVDIANERSDGTLKRLAGTPLPVVSYFLGKMGQVLVTGILQLALLIVIARVAFGVELPTDPAKWLTFAWVFLLGIGTSAVLGIAISRLPRRGKSATAVIIPIVLVLQFISGVYLSFTMLPVWLQDVANVFPLAWLAKGMRSVFLPESFASAEAGGAWQLGTVAVVLLLWLVVGIVVSRFTFRWIRKDS</sequence>
<dbReference type="InterPro" id="IPR047817">
    <property type="entry name" value="ABC2_TM_bact-type"/>
</dbReference>
<dbReference type="GO" id="GO:0043190">
    <property type="term" value="C:ATP-binding cassette (ABC) transporter complex"/>
    <property type="evidence" value="ECO:0007669"/>
    <property type="project" value="InterPro"/>
</dbReference>